<dbReference type="Pfam" id="PF17425">
    <property type="entry name" value="Arylsulfotran_N"/>
    <property type="match status" value="1"/>
</dbReference>
<evidence type="ECO:0000313" key="3">
    <source>
        <dbReference type="EMBL" id="KRN82264.1"/>
    </source>
</evidence>
<keyword evidence="1" id="KW-0812">Transmembrane</keyword>
<dbReference type="InterPro" id="IPR010262">
    <property type="entry name" value="Arylsulfotransferase_bact"/>
</dbReference>
<accession>A0A0R2JYG9</accession>
<evidence type="ECO:0000256" key="1">
    <source>
        <dbReference type="SAM" id="Phobius"/>
    </source>
</evidence>
<keyword evidence="1" id="KW-0472">Membrane</keyword>
<feature type="domain" description="Arylsulfotransferase N-terminal" evidence="2">
    <location>
        <begin position="91"/>
        <end position="175"/>
    </location>
</feature>
<protein>
    <submittedName>
        <fullName evidence="3">AstA protein</fullName>
    </submittedName>
</protein>
<reference evidence="3 4" key="1">
    <citation type="journal article" date="2015" name="Genome Announc.">
        <title>Expanding the biotechnology potential of lactobacilli through comparative genomics of 213 strains and associated genera.</title>
        <authorList>
            <person name="Sun Z."/>
            <person name="Harris H.M."/>
            <person name="McCann A."/>
            <person name="Guo C."/>
            <person name="Argimon S."/>
            <person name="Zhang W."/>
            <person name="Yang X."/>
            <person name="Jeffery I.B."/>
            <person name="Cooney J.C."/>
            <person name="Kagawa T.F."/>
            <person name="Liu W."/>
            <person name="Song Y."/>
            <person name="Salvetti E."/>
            <person name="Wrobel A."/>
            <person name="Rasinkangas P."/>
            <person name="Parkhill J."/>
            <person name="Rea M.C."/>
            <person name="O'Sullivan O."/>
            <person name="Ritari J."/>
            <person name="Douillard F.P."/>
            <person name="Paul Ross R."/>
            <person name="Yang R."/>
            <person name="Briner A.E."/>
            <person name="Felis G.E."/>
            <person name="de Vos W.M."/>
            <person name="Barrangou R."/>
            <person name="Klaenhammer T.R."/>
            <person name="Caufield P.W."/>
            <person name="Cui Y."/>
            <person name="Zhang H."/>
            <person name="O'Toole P.W."/>
        </authorList>
    </citation>
    <scope>NUCLEOTIDE SEQUENCE [LARGE SCALE GENOMIC DNA]</scope>
    <source>
        <strain evidence="3 4">DSM 22301</strain>
    </source>
</reference>
<dbReference type="Proteomes" id="UP000051749">
    <property type="component" value="Unassembled WGS sequence"/>
</dbReference>
<dbReference type="Gene3D" id="2.60.40.3100">
    <property type="entry name" value="Arylsulphate sulphotransferase monomer, N-terminal domain"/>
    <property type="match status" value="1"/>
</dbReference>
<proteinExistence type="predicted"/>
<dbReference type="GO" id="GO:0004062">
    <property type="term" value="F:aryl sulfotransferase activity"/>
    <property type="evidence" value="ECO:0007669"/>
    <property type="project" value="InterPro"/>
</dbReference>
<dbReference type="InterPro" id="IPR038477">
    <property type="entry name" value="ASST_N_sf"/>
</dbReference>
<name>A0A0R2JYG9_9LACO</name>
<gene>
    <name evidence="3" type="ORF">IV87_GL000345</name>
</gene>
<evidence type="ECO:0000313" key="4">
    <source>
        <dbReference type="Proteomes" id="UP000051749"/>
    </source>
</evidence>
<dbReference type="AlphaFoldDB" id="A0A0R2JYG9"/>
<feature type="transmembrane region" description="Helical" evidence="1">
    <location>
        <begin position="12"/>
        <end position="30"/>
    </location>
</feature>
<organism evidence="3 4">
    <name type="scientific">Pediococcus ethanolidurans</name>
    <dbReference type="NCBI Taxonomy" id="319653"/>
    <lineage>
        <taxon>Bacteria</taxon>
        <taxon>Bacillati</taxon>
        <taxon>Bacillota</taxon>
        <taxon>Bacilli</taxon>
        <taxon>Lactobacillales</taxon>
        <taxon>Lactobacillaceae</taxon>
        <taxon>Pediococcus</taxon>
    </lineage>
</organism>
<dbReference type="STRING" id="319653.SAMN04487973_10955"/>
<dbReference type="EMBL" id="JQBY01000012">
    <property type="protein sequence ID" value="KRN82264.1"/>
    <property type="molecule type" value="Genomic_DNA"/>
</dbReference>
<sequence length="585" mass="65642">MKGKRDMRKKIKWLIAVIVAFIIVGAAYYYKTSKTSTTSQVTTSKVRSDSAVKKDINSRLVYNEVNSQKSITKSLKSKATSGTYTLNNIYTKLNPYKVSPLTAVAIFHTSKAAKVSYTVVGKTSKTSITNTVNKYTKSHTLQILGLYADYNNTVKIKVTYKNGTSVTKTIRIQTAKVPSSLSSIKINVTKANKKKMETGKGNAKLTFMVRTTISGKKQSKNYSFGIDADGAIRWYTTRPTSHIFKQLSDGNLLIWTKSKASNSYFNELVEMNYEGKVTRTYRLNHKALGKAKGSKKQNHNQIHHDVTELPNQDLIATVSDGGRTYVEDTMIVISHKTGKITKVINMKNILPSKFYRDYTATKSSKYMGKRDWFHENSVYYDKTDKSLIISSRNQNLVMKIDYKTEKIKWILSGKKRSAWPKSYRKYLLKASGKIAWPGGQHAAIVAPNSLGKKNSLNLLIFNNNVAVGDTKKSLANSSGKYSEGVEYKINEKNMTIKQVDSFGKSLGSKNFANIIGSNRYLSSTNRLIDFGWLDNGDAANVIEYDAKTNKQIFNVKLTNLGSGGYVYRAERFSLFPTKHSYGTNE</sequence>
<dbReference type="SUPFAM" id="SSF50969">
    <property type="entry name" value="YVTN repeat-like/Quinoprotein amine dehydrogenase"/>
    <property type="match status" value="1"/>
</dbReference>
<comment type="caution">
    <text evidence="3">The sequence shown here is derived from an EMBL/GenBank/DDBJ whole genome shotgun (WGS) entry which is preliminary data.</text>
</comment>
<dbReference type="InterPro" id="IPR035391">
    <property type="entry name" value="Arylsulfotran_N"/>
</dbReference>
<dbReference type="Pfam" id="PF05935">
    <property type="entry name" value="Arylsulfotrans"/>
    <property type="match status" value="1"/>
</dbReference>
<keyword evidence="1" id="KW-1133">Transmembrane helix</keyword>
<dbReference type="InterPro" id="IPR011044">
    <property type="entry name" value="Quino_amine_DH_bsu"/>
</dbReference>
<dbReference type="PANTHER" id="PTHR35340">
    <property type="entry name" value="PQQ ENZYME REPEAT PROTEIN-RELATED"/>
    <property type="match status" value="1"/>
</dbReference>
<dbReference type="InterPro" id="IPR053143">
    <property type="entry name" value="Arylsulfate_ST"/>
</dbReference>
<dbReference type="PATRIC" id="fig|319653.3.peg.354"/>
<dbReference type="PANTHER" id="PTHR35340:SF10">
    <property type="entry name" value="CYTOPLASMIC PROTEIN"/>
    <property type="match status" value="1"/>
</dbReference>
<evidence type="ECO:0000259" key="2">
    <source>
        <dbReference type="Pfam" id="PF17425"/>
    </source>
</evidence>